<dbReference type="InterPro" id="IPR036390">
    <property type="entry name" value="WH_DNA-bd_sf"/>
</dbReference>
<dbReference type="InterPro" id="IPR005650">
    <property type="entry name" value="BlaI_family"/>
</dbReference>
<name>A0A4R2KAF5_9FIRM</name>
<evidence type="ECO:0000256" key="3">
    <source>
        <dbReference type="ARBA" id="ARBA00023125"/>
    </source>
</evidence>
<comment type="similarity">
    <text evidence="1">Belongs to the BlaI transcriptional regulatory family.</text>
</comment>
<organism evidence="5 6">
    <name type="scientific">Marinisporobacter balticus</name>
    <dbReference type="NCBI Taxonomy" id="2018667"/>
    <lineage>
        <taxon>Bacteria</taxon>
        <taxon>Bacillati</taxon>
        <taxon>Bacillota</taxon>
        <taxon>Clostridia</taxon>
        <taxon>Peptostreptococcales</taxon>
        <taxon>Thermotaleaceae</taxon>
        <taxon>Marinisporobacter</taxon>
    </lineage>
</organism>
<dbReference type="GO" id="GO:0045892">
    <property type="term" value="P:negative regulation of DNA-templated transcription"/>
    <property type="evidence" value="ECO:0007669"/>
    <property type="project" value="InterPro"/>
</dbReference>
<proteinExistence type="inferred from homology"/>
<dbReference type="PIRSF" id="PIRSF019455">
    <property type="entry name" value="CopR_AtkY"/>
    <property type="match status" value="1"/>
</dbReference>
<dbReference type="AlphaFoldDB" id="A0A4R2KAF5"/>
<evidence type="ECO:0000256" key="4">
    <source>
        <dbReference type="ARBA" id="ARBA00023163"/>
    </source>
</evidence>
<comment type="caution">
    <text evidence="5">The sequence shown here is derived from an EMBL/GenBank/DDBJ whole genome shotgun (WGS) entry which is preliminary data.</text>
</comment>
<keyword evidence="4" id="KW-0804">Transcription</keyword>
<dbReference type="Proteomes" id="UP000294919">
    <property type="component" value="Unassembled WGS sequence"/>
</dbReference>
<dbReference type="InterPro" id="IPR036388">
    <property type="entry name" value="WH-like_DNA-bd_sf"/>
</dbReference>
<keyword evidence="3" id="KW-0238">DNA-binding</keyword>
<reference evidence="5 6" key="1">
    <citation type="submission" date="2019-03" db="EMBL/GenBank/DDBJ databases">
        <title>Genomic Encyclopedia of Type Strains, Phase IV (KMG-IV): sequencing the most valuable type-strain genomes for metagenomic binning, comparative biology and taxonomic classification.</title>
        <authorList>
            <person name="Goeker M."/>
        </authorList>
    </citation>
    <scope>NUCLEOTIDE SEQUENCE [LARGE SCALE GENOMIC DNA]</scope>
    <source>
        <strain evidence="5 6">DSM 102940</strain>
    </source>
</reference>
<evidence type="ECO:0000313" key="5">
    <source>
        <dbReference type="EMBL" id="TCO69152.1"/>
    </source>
</evidence>
<protein>
    <submittedName>
        <fullName evidence="5">BlaI family penicillinase repressor</fullName>
    </submittedName>
</protein>
<dbReference type="GO" id="GO:0003677">
    <property type="term" value="F:DNA binding"/>
    <property type="evidence" value="ECO:0007669"/>
    <property type="project" value="UniProtKB-KW"/>
</dbReference>
<dbReference type="RefSeq" id="WP_207669720.1">
    <property type="nucleotide sequence ID" value="NZ_SLWV01000034.1"/>
</dbReference>
<evidence type="ECO:0000256" key="1">
    <source>
        <dbReference type="ARBA" id="ARBA00011046"/>
    </source>
</evidence>
<dbReference type="Pfam" id="PF03965">
    <property type="entry name" value="Penicillinase_R"/>
    <property type="match status" value="1"/>
</dbReference>
<dbReference type="SUPFAM" id="SSF46785">
    <property type="entry name" value="Winged helix' DNA-binding domain"/>
    <property type="match status" value="1"/>
</dbReference>
<dbReference type="EMBL" id="SLWV01000034">
    <property type="protein sequence ID" value="TCO69152.1"/>
    <property type="molecule type" value="Genomic_DNA"/>
</dbReference>
<dbReference type="Gene3D" id="1.10.4040.10">
    <property type="entry name" value="Penicillinase repressor domain"/>
    <property type="match status" value="1"/>
</dbReference>
<gene>
    <name evidence="5" type="ORF">EV214_13412</name>
</gene>
<keyword evidence="6" id="KW-1185">Reference proteome</keyword>
<evidence type="ECO:0000313" key="6">
    <source>
        <dbReference type="Proteomes" id="UP000294919"/>
    </source>
</evidence>
<keyword evidence="2" id="KW-0805">Transcription regulation</keyword>
<accession>A0A4R2KAF5</accession>
<evidence type="ECO:0000256" key="2">
    <source>
        <dbReference type="ARBA" id="ARBA00023015"/>
    </source>
</evidence>
<dbReference type="Gene3D" id="1.10.10.10">
    <property type="entry name" value="Winged helix-like DNA-binding domain superfamily/Winged helix DNA-binding domain"/>
    <property type="match status" value="1"/>
</dbReference>
<sequence>MNMKSLISESEWQVMKVIWNNDLISANDIINALESTTTWKPKTIKTLLSRLLKKEVIDFKKDGRTYLYYPLLEEKECIKGESKAFLKRVYGGVVNAMFTNFLEDYDLTEDEIDQLKDLLEKKEKSKGDRE</sequence>